<protein>
    <submittedName>
        <fullName evidence="3">Uncharacterized protein</fullName>
    </submittedName>
</protein>
<proteinExistence type="predicted"/>
<evidence type="ECO:0000256" key="2">
    <source>
        <dbReference type="SAM" id="Phobius"/>
    </source>
</evidence>
<evidence type="ECO:0000313" key="3">
    <source>
        <dbReference type="EMBL" id="MCC5464198.1"/>
    </source>
</evidence>
<dbReference type="EMBL" id="JAJHJB010000002">
    <property type="protein sequence ID" value="MCC5464198.1"/>
    <property type="molecule type" value="Genomic_DNA"/>
</dbReference>
<feature type="region of interest" description="Disordered" evidence="1">
    <location>
        <begin position="140"/>
        <end position="165"/>
    </location>
</feature>
<accession>A0ABS8HPM3</accession>
<comment type="caution">
    <text evidence="3">The sequence shown here is derived from an EMBL/GenBank/DDBJ whole genome shotgun (WGS) entry which is preliminary data.</text>
</comment>
<keyword evidence="4" id="KW-1185">Reference proteome</keyword>
<keyword evidence="2" id="KW-1133">Transmembrane helix</keyword>
<dbReference type="RefSeq" id="WP_229533712.1">
    <property type="nucleotide sequence ID" value="NZ_JAJHJB010000002.1"/>
</dbReference>
<keyword evidence="2" id="KW-0812">Transmembrane</keyword>
<name>A0ABS8HPM3_9FIRM</name>
<dbReference type="Proteomes" id="UP001165492">
    <property type="component" value="Unassembled WGS sequence"/>
</dbReference>
<reference evidence="3" key="1">
    <citation type="submission" date="2021-11" db="EMBL/GenBank/DDBJ databases">
        <title>Description of a new species Pelosinus isolated from the bottom sediments of Lake Baikal.</title>
        <authorList>
            <person name="Zakharyuk A."/>
        </authorList>
    </citation>
    <scope>NUCLEOTIDE SEQUENCE</scope>
    <source>
        <strain evidence="3">Bkl1</strain>
    </source>
</reference>
<gene>
    <name evidence="3" type="ORF">LMF89_02320</name>
</gene>
<evidence type="ECO:0000256" key="1">
    <source>
        <dbReference type="SAM" id="MobiDB-lite"/>
    </source>
</evidence>
<feature type="transmembrane region" description="Helical" evidence="2">
    <location>
        <begin position="63"/>
        <end position="86"/>
    </location>
</feature>
<evidence type="ECO:0000313" key="4">
    <source>
        <dbReference type="Proteomes" id="UP001165492"/>
    </source>
</evidence>
<keyword evidence="2" id="KW-0472">Membrane</keyword>
<organism evidence="3 4">
    <name type="scientific">Pelosinus baikalensis</name>
    <dbReference type="NCBI Taxonomy" id="2892015"/>
    <lineage>
        <taxon>Bacteria</taxon>
        <taxon>Bacillati</taxon>
        <taxon>Bacillota</taxon>
        <taxon>Negativicutes</taxon>
        <taxon>Selenomonadales</taxon>
        <taxon>Sporomusaceae</taxon>
        <taxon>Pelosinus</taxon>
    </lineage>
</organism>
<sequence>MAHFRKNVYQHLSSAKKWLTKAEEAFDKERDIRGELDLMLAQAELQHVKEVSRSKHWRHKYTMVRHGVALTCAVVMAVGLGGVYWWTSKPDIVVPVPLVQKVSVPVESQIQSSSNGGQLPTVSTEAKKVVVITEAAPPVQRVAAPNPMSQEKKAESSQQVEPAVAISPDEMQKLVRAAGKTLRGQ</sequence>